<name>A0A7J6MMX1_PERCH</name>
<evidence type="ECO:0000313" key="3">
    <source>
        <dbReference type="Proteomes" id="UP000591131"/>
    </source>
</evidence>
<protein>
    <submittedName>
        <fullName evidence="2">Uncharacterized protein</fullName>
    </submittedName>
</protein>
<keyword evidence="3" id="KW-1185">Reference proteome</keyword>
<proteinExistence type="predicted"/>
<feature type="region of interest" description="Disordered" evidence="1">
    <location>
        <begin position="1"/>
        <end position="35"/>
    </location>
</feature>
<comment type="caution">
    <text evidence="2">The sequence shown here is derived from an EMBL/GenBank/DDBJ whole genome shotgun (WGS) entry which is preliminary data.</text>
</comment>
<sequence length="168" mass="19048">MLSLPLASRKDSLDPELCDNPIESDEDTGKLAESDEERIRVAHKNAIRNNRAVSSDCTESTEVRRRLSDKSVLFHNSTGVSFYSAETPGRTVLSTSMPTKTFDGKSESVHVERRRCLSEDIQELLRATKRMTVPRSHDASIRVSPRAKIYDPAMALRHAVERMRRYSE</sequence>
<accession>A0A7J6MMX1</accession>
<dbReference type="EMBL" id="JAAPAO010000113">
    <property type="protein sequence ID" value="KAF4672311.1"/>
    <property type="molecule type" value="Genomic_DNA"/>
</dbReference>
<organism evidence="2 3">
    <name type="scientific">Perkinsus chesapeaki</name>
    <name type="common">Clam parasite</name>
    <name type="synonym">Perkinsus andrewsi</name>
    <dbReference type="NCBI Taxonomy" id="330153"/>
    <lineage>
        <taxon>Eukaryota</taxon>
        <taxon>Sar</taxon>
        <taxon>Alveolata</taxon>
        <taxon>Perkinsozoa</taxon>
        <taxon>Perkinsea</taxon>
        <taxon>Perkinsida</taxon>
        <taxon>Perkinsidae</taxon>
        <taxon>Perkinsus</taxon>
    </lineage>
</organism>
<dbReference type="Proteomes" id="UP000591131">
    <property type="component" value="Unassembled WGS sequence"/>
</dbReference>
<reference evidence="2 3" key="1">
    <citation type="submission" date="2020-04" db="EMBL/GenBank/DDBJ databases">
        <title>Perkinsus chesapeaki whole genome sequence.</title>
        <authorList>
            <person name="Bogema D.R."/>
        </authorList>
    </citation>
    <scope>NUCLEOTIDE SEQUENCE [LARGE SCALE GENOMIC DNA]</scope>
    <source>
        <strain evidence="2">ATCC PRA-425</strain>
    </source>
</reference>
<feature type="compositionally biased region" description="Acidic residues" evidence="1">
    <location>
        <begin position="14"/>
        <end position="26"/>
    </location>
</feature>
<evidence type="ECO:0000313" key="2">
    <source>
        <dbReference type="EMBL" id="KAF4672311.1"/>
    </source>
</evidence>
<evidence type="ECO:0000256" key="1">
    <source>
        <dbReference type="SAM" id="MobiDB-lite"/>
    </source>
</evidence>
<dbReference type="AlphaFoldDB" id="A0A7J6MMX1"/>
<gene>
    <name evidence="2" type="ORF">FOL47_000696</name>
</gene>